<name>A0AAV0W9Z7_9HEMI</name>
<evidence type="ECO:0000259" key="4">
    <source>
        <dbReference type="Pfam" id="PF04500"/>
    </source>
</evidence>
<gene>
    <name evidence="6" type="ORF">MEUPH1_LOCUS8852</name>
</gene>
<accession>A0AAV0W9Z7</accession>
<dbReference type="InterPro" id="IPR018289">
    <property type="entry name" value="MULE_transposase_dom"/>
</dbReference>
<dbReference type="Proteomes" id="UP001160148">
    <property type="component" value="Unassembled WGS sequence"/>
</dbReference>
<dbReference type="Pfam" id="PF04500">
    <property type="entry name" value="FLYWCH"/>
    <property type="match status" value="1"/>
</dbReference>
<proteinExistence type="predicted"/>
<dbReference type="PANTHER" id="PTHR47160">
    <property type="entry name" value="PUTATIVE-RELATED"/>
    <property type="match status" value="1"/>
</dbReference>
<keyword evidence="2" id="KW-0863">Zinc-finger</keyword>
<keyword evidence="7" id="KW-1185">Reference proteome</keyword>
<feature type="domain" description="FLYWCH-type" evidence="4">
    <location>
        <begin position="3"/>
        <end position="61"/>
    </location>
</feature>
<keyword evidence="3" id="KW-0862">Zinc</keyword>
<evidence type="ECO:0008006" key="8">
    <source>
        <dbReference type="Google" id="ProtNLM"/>
    </source>
</evidence>
<comment type="caution">
    <text evidence="6">The sequence shown here is derived from an EMBL/GenBank/DDBJ whole genome shotgun (WGS) entry which is preliminary data.</text>
</comment>
<dbReference type="EMBL" id="CARXXK010000002">
    <property type="protein sequence ID" value="CAI6352638.1"/>
    <property type="molecule type" value="Genomic_DNA"/>
</dbReference>
<evidence type="ECO:0000313" key="7">
    <source>
        <dbReference type="Proteomes" id="UP001160148"/>
    </source>
</evidence>
<dbReference type="InterPro" id="IPR007588">
    <property type="entry name" value="Znf_FLYWCH"/>
</dbReference>
<evidence type="ECO:0000313" key="6">
    <source>
        <dbReference type="EMBL" id="CAI6352638.1"/>
    </source>
</evidence>
<dbReference type="AlphaFoldDB" id="A0AAV0W9Z7"/>
<reference evidence="6 7" key="1">
    <citation type="submission" date="2023-01" db="EMBL/GenBank/DDBJ databases">
        <authorList>
            <person name="Whitehead M."/>
        </authorList>
    </citation>
    <scope>NUCLEOTIDE SEQUENCE [LARGE SCALE GENOMIC DNA]</scope>
</reference>
<keyword evidence="1" id="KW-0479">Metal-binding</keyword>
<dbReference type="Pfam" id="PF10551">
    <property type="entry name" value="MULE"/>
    <property type="match status" value="1"/>
</dbReference>
<feature type="domain" description="MULE transposase" evidence="5">
    <location>
        <begin position="180"/>
        <end position="275"/>
    </location>
</feature>
<organism evidence="6 7">
    <name type="scientific">Macrosiphum euphorbiae</name>
    <name type="common">potato aphid</name>
    <dbReference type="NCBI Taxonomy" id="13131"/>
    <lineage>
        <taxon>Eukaryota</taxon>
        <taxon>Metazoa</taxon>
        <taxon>Ecdysozoa</taxon>
        <taxon>Arthropoda</taxon>
        <taxon>Hexapoda</taxon>
        <taxon>Insecta</taxon>
        <taxon>Pterygota</taxon>
        <taxon>Neoptera</taxon>
        <taxon>Paraneoptera</taxon>
        <taxon>Hemiptera</taxon>
        <taxon>Sternorrhyncha</taxon>
        <taxon>Aphidomorpha</taxon>
        <taxon>Aphidoidea</taxon>
        <taxon>Aphididae</taxon>
        <taxon>Macrosiphini</taxon>
        <taxon>Macrosiphum</taxon>
    </lineage>
</organism>
<evidence type="ECO:0000256" key="1">
    <source>
        <dbReference type="ARBA" id="ARBA00022723"/>
    </source>
</evidence>
<dbReference type="GO" id="GO:0008270">
    <property type="term" value="F:zinc ion binding"/>
    <property type="evidence" value="ECO:0007669"/>
    <property type="project" value="UniProtKB-KW"/>
</dbReference>
<evidence type="ECO:0000259" key="5">
    <source>
        <dbReference type="Pfam" id="PF10551"/>
    </source>
</evidence>
<evidence type="ECO:0000256" key="2">
    <source>
        <dbReference type="ARBA" id="ARBA00022771"/>
    </source>
</evidence>
<evidence type="ECO:0000256" key="3">
    <source>
        <dbReference type="ARBA" id="ARBA00022833"/>
    </source>
</evidence>
<protein>
    <recommendedName>
        <fullName evidence="8">MULE transposase domain-containing protein</fullName>
    </recommendedName>
</protein>
<dbReference type="Gene3D" id="2.20.25.240">
    <property type="match status" value="1"/>
</dbReference>
<sequence length="468" mass="53987">MEFVKSNKNKDLLLYSGFLHREDRKQNNTIYWRCVESSCKGRIITINGEIKSQPKDNSHNHVPDPCKIQRKMAVNKIKEAAVHTQNTPHDIISTVQIVPGVAGEMPSVHHLKHTIRRVRTRNQCAPPIPKTVSDLKIADEYSKTMKGEQFLIFDSGASQDRILIFSTENNLKLMDQSANWLVDGTFKTVPSLFYQLFTIHVLIQQGDQTVSPTIYALLTDKSQSTYTRFLKYLLEIKPSLNPTSVIMDFENASINAFKTVFPHAEQQGCFFHFSKCMWRQIQNVGLVENYINNANFALHIRMLAALAYVPPDNVINAYEEILETQFYVENEDLVMPFLDYFEDNWVGKITGRRKTRRQPRHPIHIWNCHYSAKNGLPTTNNAVEGWHRGFTSVIGASHPNIWKFIDGIKKVQNIEELKREQYIAGEQPRKKKKYKDCNKRIHALVTNYNTNENKNFIKGVAYNLSLNA</sequence>
<dbReference type="PANTHER" id="PTHR47160:SF10">
    <property type="entry name" value="MULE TRANSPOSASE DOMAIN-CONTAINING PROTEIN"/>
    <property type="match status" value="1"/>
</dbReference>